<dbReference type="PANTHER" id="PTHR11080">
    <property type="entry name" value="PYRAZINAMIDASE/NICOTINAMIDASE"/>
    <property type="match status" value="1"/>
</dbReference>
<dbReference type="SUPFAM" id="SSF52499">
    <property type="entry name" value="Isochorismatase-like hydrolases"/>
    <property type="match status" value="1"/>
</dbReference>
<evidence type="ECO:0000256" key="4">
    <source>
        <dbReference type="ARBA" id="ARBA00022801"/>
    </source>
</evidence>
<keyword evidence="10" id="KW-1185">Reference proteome</keyword>
<evidence type="ECO:0000256" key="2">
    <source>
        <dbReference type="ARBA" id="ARBA00022642"/>
    </source>
</evidence>
<feature type="domain" description="Isochorismatase-like" evidence="8">
    <location>
        <begin position="138"/>
        <end position="181"/>
    </location>
</feature>
<dbReference type="AlphaFoldDB" id="A0A846RUU8"/>
<dbReference type="Gene3D" id="3.40.50.850">
    <property type="entry name" value="Isochorismatase-like"/>
    <property type="match status" value="1"/>
</dbReference>
<keyword evidence="2" id="KW-0662">Pyridine nucleotide biosynthesis</keyword>
<evidence type="ECO:0000313" key="10">
    <source>
        <dbReference type="Proteomes" id="UP000547458"/>
    </source>
</evidence>
<keyword evidence="3" id="KW-0479">Metal-binding</keyword>
<dbReference type="Pfam" id="PF00857">
    <property type="entry name" value="Isochorismatase"/>
    <property type="match status" value="1"/>
</dbReference>
<dbReference type="InterPro" id="IPR000868">
    <property type="entry name" value="Isochorismatase-like_dom"/>
</dbReference>
<evidence type="ECO:0000256" key="6">
    <source>
        <dbReference type="ARBA" id="ARBA00039017"/>
    </source>
</evidence>
<reference evidence="9 10" key="1">
    <citation type="submission" date="2020-03" db="EMBL/GenBank/DDBJ databases">
        <title>Sequencing the genomes of 1000 actinobacteria strains.</title>
        <authorList>
            <person name="Klenk H.-P."/>
        </authorList>
    </citation>
    <scope>NUCLEOTIDE SEQUENCE [LARGE SCALE GENOMIC DNA]</scope>
    <source>
        <strain evidence="9 10">DSM 16403</strain>
    </source>
</reference>
<dbReference type="EC" id="3.5.1.19" evidence="6"/>
<dbReference type="Proteomes" id="UP000547458">
    <property type="component" value="Unassembled WGS sequence"/>
</dbReference>
<evidence type="ECO:0000256" key="1">
    <source>
        <dbReference type="ARBA" id="ARBA00006336"/>
    </source>
</evidence>
<accession>A0A846RUU8</accession>
<dbReference type="RefSeq" id="WP_167993600.1">
    <property type="nucleotide sequence ID" value="NZ_JAATJL010000001.1"/>
</dbReference>
<evidence type="ECO:0000256" key="3">
    <source>
        <dbReference type="ARBA" id="ARBA00022723"/>
    </source>
</evidence>
<sequence length="207" mass="22337">MTRALIIVDVQNDFCEGGSLPVSGGAEVSQSLSDHIDAEADHYDYIIATQDWHIDPGSHFSDEPDYVDSWPVHCVAEQAGSLFHPDLDTESFDAVFRKGQYEAAYSGFEGVLAPEDQVPTGEQKLTAVPAALPDDAVSLDDWLRDREVDEVVIAGLAADYCVRATALDAVGAGYSTSVLVEYTRPVHPDRLGEVLVELEGAGVELVD</sequence>
<dbReference type="EMBL" id="JAATJL010000001">
    <property type="protein sequence ID" value="NJC22796.1"/>
    <property type="molecule type" value="Genomic_DNA"/>
</dbReference>
<organism evidence="9 10">
    <name type="scientific">Arthrobacter pigmenti</name>
    <dbReference type="NCBI Taxonomy" id="271432"/>
    <lineage>
        <taxon>Bacteria</taxon>
        <taxon>Bacillati</taxon>
        <taxon>Actinomycetota</taxon>
        <taxon>Actinomycetes</taxon>
        <taxon>Micrococcales</taxon>
        <taxon>Micrococcaceae</taxon>
        <taxon>Arthrobacter</taxon>
    </lineage>
</organism>
<gene>
    <name evidence="9" type="ORF">BJ994_001872</name>
</gene>
<keyword evidence="4 9" id="KW-0378">Hydrolase</keyword>
<evidence type="ECO:0000256" key="5">
    <source>
        <dbReference type="ARBA" id="ARBA00037900"/>
    </source>
</evidence>
<dbReference type="GO" id="GO:0019363">
    <property type="term" value="P:pyridine nucleotide biosynthetic process"/>
    <property type="evidence" value="ECO:0007669"/>
    <property type="project" value="UniProtKB-KW"/>
</dbReference>
<evidence type="ECO:0000313" key="9">
    <source>
        <dbReference type="EMBL" id="NJC22796.1"/>
    </source>
</evidence>
<dbReference type="GO" id="GO:0046872">
    <property type="term" value="F:metal ion binding"/>
    <property type="evidence" value="ECO:0007669"/>
    <property type="project" value="UniProtKB-KW"/>
</dbReference>
<protein>
    <recommendedName>
        <fullName evidence="6">nicotinamidase</fullName>
        <ecNumber evidence="6">3.5.1.19</ecNumber>
    </recommendedName>
    <alternativeName>
        <fullName evidence="7">Nicotinamide deamidase</fullName>
    </alternativeName>
</protein>
<dbReference type="InterPro" id="IPR052347">
    <property type="entry name" value="Isochorismatase_Nicotinamidase"/>
</dbReference>
<dbReference type="GO" id="GO:0008936">
    <property type="term" value="F:nicotinamidase activity"/>
    <property type="evidence" value="ECO:0007669"/>
    <property type="project" value="UniProtKB-EC"/>
</dbReference>
<proteinExistence type="inferred from homology"/>
<dbReference type="InterPro" id="IPR036380">
    <property type="entry name" value="Isochorismatase-like_sf"/>
</dbReference>
<evidence type="ECO:0000256" key="7">
    <source>
        <dbReference type="ARBA" id="ARBA00043224"/>
    </source>
</evidence>
<comment type="similarity">
    <text evidence="1">Belongs to the isochorismatase family.</text>
</comment>
<evidence type="ECO:0000259" key="8">
    <source>
        <dbReference type="Pfam" id="PF00857"/>
    </source>
</evidence>
<comment type="pathway">
    <text evidence="5">Cofactor biosynthesis; nicotinate biosynthesis; nicotinate from nicotinamide: step 1/1.</text>
</comment>
<name>A0A846RUU8_9MICC</name>
<dbReference type="PANTHER" id="PTHR11080:SF2">
    <property type="entry name" value="LD05707P"/>
    <property type="match status" value="1"/>
</dbReference>
<comment type="caution">
    <text evidence="9">The sequence shown here is derived from an EMBL/GenBank/DDBJ whole genome shotgun (WGS) entry which is preliminary data.</text>
</comment>